<comment type="caution">
    <text evidence="2">The sequence shown here is derived from an EMBL/GenBank/DDBJ whole genome shotgun (WGS) entry which is preliminary data.</text>
</comment>
<name>A0A151AN27_9CLOT</name>
<dbReference type="RefSeq" id="WP_061858318.1">
    <property type="nucleotide sequence ID" value="NZ_LTBB01000006.1"/>
</dbReference>
<feature type="transmembrane region" description="Helical" evidence="1">
    <location>
        <begin position="33"/>
        <end position="53"/>
    </location>
</feature>
<gene>
    <name evidence="2" type="ORF">CLCOL_14710</name>
</gene>
<accession>A0A151AN27</accession>
<proteinExistence type="predicted"/>
<keyword evidence="3" id="KW-1185">Reference proteome</keyword>
<dbReference type="EMBL" id="LTBB01000006">
    <property type="protein sequence ID" value="KYH29031.1"/>
    <property type="molecule type" value="Genomic_DNA"/>
</dbReference>
<dbReference type="STRING" id="1121305.CLCOL_14710"/>
<feature type="transmembrane region" description="Helical" evidence="1">
    <location>
        <begin position="6"/>
        <end position="26"/>
    </location>
</feature>
<evidence type="ECO:0000256" key="1">
    <source>
        <dbReference type="SAM" id="Phobius"/>
    </source>
</evidence>
<organism evidence="2 3">
    <name type="scientific">Clostridium colicanis DSM 13634</name>
    <dbReference type="NCBI Taxonomy" id="1121305"/>
    <lineage>
        <taxon>Bacteria</taxon>
        <taxon>Bacillati</taxon>
        <taxon>Bacillota</taxon>
        <taxon>Clostridia</taxon>
        <taxon>Eubacteriales</taxon>
        <taxon>Clostridiaceae</taxon>
        <taxon>Clostridium</taxon>
    </lineage>
</organism>
<keyword evidence="1" id="KW-0472">Membrane</keyword>
<keyword evidence="1" id="KW-0812">Transmembrane</keyword>
<keyword evidence="1" id="KW-1133">Transmembrane helix</keyword>
<evidence type="ECO:0000313" key="3">
    <source>
        <dbReference type="Proteomes" id="UP000075374"/>
    </source>
</evidence>
<protein>
    <submittedName>
        <fullName evidence="2">Uncharacterized protein</fullName>
    </submittedName>
</protein>
<dbReference type="PATRIC" id="fig|1121305.3.peg.1478"/>
<dbReference type="AlphaFoldDB" id="A0A151AN27"/>
<dbReference type="Proteomes" id="UP000075374">
    <property type="component" value="Unassembled WGS sequence"/>
</dbReference>
<evidence type="ECO:0000313" key="2">
    <source>
        <dbReference type="EMBL" id="KYH29031.1"/>
    </source>
</evidence>
<reference evidence="2 3" key="1">
    <citation type="submission" date="2016-02" db="EMBL/GenBank/DDBJ databases">
        <title>Genome sequence of Clostridium colicanis DSM 13634.</title>
        <authorList>
            <person name="Poehlein A."/>
            <person name="Daniel R."/>
        </authorList>
    </citation>
    <scope>NUCLEOTIDE SEQUENCE [LARGE SCALE GENOMIC DNA]</scope>
    <source>
        <strain evidence="2 3">DSM 13634</strain>
    </source>
</reference>
<sequence>MVSICSIWLVVFIYLLVIFIDMSFLLKNRCIKSVIVSMVMYAVSLIVIILVILDISVPSPAKAIEKIVRMII</sequence>